<keyword evidence="1" id="KW-0472">Membrane</keyword>
<dbReference type="AlphaFoldDB" id="A0A3M3YTU3"/>
<accession>A0A3M3YTU3</accession>
<reference evidence="2 3" key="1">
    <citation type="submission" date="2018-08" db="EMBL/GenBank/DDBJ databases">
        <title>Recombination of ecologically and evolutionarily significant loci maintains genetic cohesion in the Pseudomonas syringae species complex.</title>
        <authorList>
            <person name="Dillon M."/>
            <person name="Thakur S."/>
            <person name="Almeida R.N.D."/>
            <person name="Weir B.S."/>
            <person name="Guttman D.S."/>
        </authorList>
    </citation>
    <scope>NUCLEOTIDE SEQUENCE [LARGE SCALE GENOMIC DNA]</scope>
    <source>
        <strain evidence="2 3">ICMP 8902</strain>
    </source>
</reference>
<proteinExistence type="predicted"/>
<gene>
    <name evidence="2" type="ORF">ALQ33_02950</name>
</gene>
<organism evidence="2 3">
    <name type="scientific">Pseudomonas syringae pv. philadelphi</name>
    <dbReference type="NCBI Taxonomy" id="251706"/>
    <lineage>
        <taxon>Bacteria</taxon>
        <taxon>Pseudomonadati</taxon>
        <taxon>Pseudomonadota</taxon>
        <taxon>Gammaproteobacteria</taxon>
        <taxon>Pseudomonadales</taxon>
        <taxon>Pseudomonadaceae</taxon>
        <taxon>Pseudomonas</taxon>
    </lineage>
</organism>
<comment type="caution">
    <text evidence="2">The sequence shown here is derived from an EMBL/GenBank/DDBJ whole genome shotgun (WGS) entry which is preliminary data.</text>
</comment>
<name>A0A3M3YTU3_9PSED</name>
<evidence type="ECO:0000313" key="3">
    <source>
        <dbReference type="Proteomes" id="UP000279372"/>
    </source>
</evidence>
<evidence type="ECO:0000313" key="2">
    <source>
        <dbReference type="EMBL" id="RMO85957.1"/>
    </source>
</evidence>
<sequence length="47" mass="5531">MRLHRVKFLNPVLTNAMLLPMFVMAVLSLLVILVKVVVRIFRHFLLQ</sequence>
<protein>
    <submittedName>
        <fullName evidence="2">Uncharacterized protein</fullName>
    </submittedName>
</protein>
<dbReference type="EMBL" id="RBQB01000230">
    <property type="protein sequence ID" value="RMO85957.1"/>
    <property type="molecule type" value="Genomic_DNA"/>
</dbReference>
<feature type="transmembrane region" description="Helical" evidence="1">
    <location>
        <begin position="12"/>
        <end position="38"/>
    </location>
</feature>
<dbReference type="Proteomes" id="UP000279372">
    <property type="component" value="Unassembled WGS sequence"/>
</dbReference>
<evidence type="ECO:0000256" key="1">
    <source>
        <dbReference type="SAM" id="Phobius"/>
    </source>
</evidence>
<keyword evidence="1" id="KW-1133">Transmembrane helix</keyword>
<keyword evidence="1" id="KW-0812">Transmembrane</keyword>